<dbReference type="InterPro" id="IPR036465">
    <property type="entry name" value="vWFA_dom_sf"/>
</dbReference>
<organism evidence="2 3">
    <name type="scientific">Sporocytophaga myxococcoides</name>
    <dbReference type="NCBI Taxonomy" id="153721"/>
    <lineage>
        <taxon>Bacteria</taxon>
        <taxon>Pseudomonadati</taxon>
        <taxon>Bacteroidota</taxon>
        <taxon>Cytophagia</taxon>
        <taxon>Cytophagales</taxon>
        <taxon>Cytophagaceae</taxon>
        <taxon>Sporocytophaga</taxon>
    </lineage>
</organism>
<sequence length="419" mass="47580">MSDKWERSTRMTVAKRTLCELVDSLKNIPYLEIGLRVYGHEWDKRYNNCKDTKLEVPFRPGNHDAIKMRIKNIEPKGTTLIAHSLKEAASDFPIDKNSRNVIILLTDGIESCGGDPCDLSRELQKRKIFLKPFIIGIGNDVSWDKAFECMGQYFNAINENKFKNMMNLILHQTLSETSVKVKILDIDNKPTETNVNITFFNSVTGEPVYDFVHYLDDKGEPDKLKVDAILTYDLVVNTIPRVEKKNIGLIGGKENVITIKAPQGSLFIRENSKEYKALKAVVRETKKSETLNIQNAGIKEKYLVGTYDVEVLTLPRTIFTDVKIKQSETTVLDIVQPGSLNIIDQLVGYGSIYEIKPNGEQVLIHNLENETSRTMLTMQPGNYKLIFRTKKSNGANFTDVQNFSIRSGATTTLRLYNNK</sequence>
<evidence type="ECO:0000259" key="1">
    <source>
        <dbReference type="PROSITE" id="PS50234"/>
    </source>
</evidence>
<gene>
    <name evidence="2" type="ORF">MYP_615</name>
</gene>
<dbReference type="Gene3D" id="3.40.50.410">
    <property type="entry name" value="von Willebrand factor, type A domain"/>
    <property type="match status" value="1"/>
</dbReference>
<dbReference type="Pfam" id="PF00092">
    <property type="entry name" value="VWA"/>
    <property type="match status" value="1"/>
</dbReference>
<reference evidence="2 3" key="1">
    <citation type="submission" date="2014-09" db="EMBL/GenBank/DDBJ databases">
        <title>Sporocytophaga myxococcoides PG-01 genome sequencing.</title>
        <authorList>
            <person name="Liu L."/>
            <person name="Gao P.J."/>
            <person name="Chen G.J."/>
            <person name="Wang L.S."/>
        </authorList>
    </citation>
    <scope>NUCLEOTIDE SEQUENCE [LARGE SCALE GENOMIC DNA]</scope>
    <source>
        <strain evidence="2 3">PG-01</strain>
    </source>
</reference>
<dbReference type="AlphaFoldDB" id="A0A098LAE1"/>
<dbReference type="PROSITE" id="PS50234">
    <property type="entry name" value="VWFA"/>
    <property type="match status" value="1"/>
</dbReference>
<dbReference type="eggNOG" id="COG2304">
    <property type="taxonomic scope" value="Bacteria"/>
</dbReference>
<accession>A0A098LAE1</accession>
<keyword evidence="3" id="KW-1185">Reference proteome</keyword>
<dbReference type="InterPro" id="IPR002035">
    <property type="entry name" value="VWF_A"/>
</dbReference>
<dbReference type="STRING" id="153721.MYP_615"/>
<comment type="caution">
    <text evidence="2">The sequence shown here is derived from an EMBL/GenBank/DDBJ whole genome shotgun (WGS) entry which is preliminary data.</text>
</comment>
<name>A0A098LAE1_9BACT</name>
<dbReference type="EMBL" id="BBLT01000001">
    <property type="protein sequence ID" value="GAL83389.1"/>
    <property type="molecule type" value="Genomic_DNA"/>
</dbReference>
<evidence type="ECO:0000313" key="2">
    <source>
        <dbReference type="EMBL" id="GAL83389.1"/>
    </source>
</evidence>
<feature type="domain" description="VWFA" evidence="1">
    <location>
        <begin position="1"/>
        <end position="174"/>
    </location>
</feature>
<protein>
    <recommendedName>
        <fullName evidence="1">VWFA domain-containing protein</fullName>
    </recommendedName>
</protein>
<evidence type="ECO:0000313" key="3">
    <source>
        <dbReference type="Proteomes" id="UP000030185"/>
    </source>
</evidence>
<proteinExistence type="predicted"/>
<dbReference type="SUPFAM" id="SSF53300">
    <property type="entry name" value="vWA-like"/>
    <property type="match status" value="1"/>
</dbReference>
<dbReference type="Proteomes" id="UP000030185">
    <property type="component" value="Unassembled WGS sequence"/>
</dbReference>